<evidence type="ECO:0000313" key="9">
    <source>
        <dbReference type="Proteomes" id="UP000198755"/>
    </source>
</evidence>
<evidence type="ECO:0000256" key="2">
    <source>
        <dbReference type="ARBA" id="ARBA00022908"/>
    </source>
</evidence>
<dbReference type="Gene3D" id="3.30.160.390">
    <property type="entry name" value="Integrase, DNA-binding domain"/>
    <property type="match status" value="1"/>
</dbReference>
<keyword evidence="2" id="KW-0229">DNA integration</keyword>
<comment type="similarity">
    <text evidence="1">Belongs to the 'phage' integrase family.</text>
</comment>
<dbReference type="STRING" id="1612308.SAMN05444581_12711"/>
<dbReference type="Pfam" id="PF13356">
    <property type="entry name" value="Arm-DNA-bind_3"/>
    <property type="match status" value="1"/>
</dbReference>
<protein>
    <submittedName>
        <fullName evidence="8">Integrase</fullName>
    </submittedName>
</protein>
<dbReference type="EMBL" id="FOSN01000027">
    <property type="protein sequence ID" value="SFK83296.1"/>
    <property type="molecule type" value="Genomic_DNA"/>
</dbReference>
<dbReference type="InterPro" id="IPR010998">
    <property type="entry name" value="Integrase_recombinase_N"/>
</dbReference>
<dbReference type="Pfam" id="PF22022">
    <property type="entry name" value="Phage_int_M"/>
    <property type="match status" value="1"/>
</dbReference>
<evidence type="ECO:0000313" key="8">
    <source>
        <dbReference type="EMBL" id="SFK83296.1"/>
    </source>
</evidence>
<dbReference type="Gene3D" id="1.10.443.10">
    <property type="entry name" value="Intergrase catalytic core"/>
    <property type="match status" value="1"/>
</dbReference>
<dbReference type="InterPro" id="IPR025166">
    <property type="entry name" value="Integrase_DNA_bind_dom"/>
</dbReference>
<dbReference type="InterPro" id="IPR013762">
    <property type="entry name" value="Integrase-like_cat_sf"/>
</dbReference>
<keyword evidence="4" id="KW-0233">DNA recombination</keyword>
<dbReference type="Pfam" id="PF00589">
    <property type="entry name" value="Phage_integrase"/>
    <property type="match status" value="1"/>
</dbReference>
<evidence type="ECO:0000256" key="4">
    <source>
        <dbReference type="ARBA" id="ARBA00023172"/>
    </source>
</evidence>
<dbReference type="InterPro" id="IPR044068">
    <property type="entry name" value="CB"/>
</dbReference>
<dbReference type="Gene3D" id="1.10.150.130">
    <property type="match status" value="1"/>
</dbReference>
<dbReference type="AlphaFoldDB" id="A0A1I4CTE1"/>
<dbReference type="PROSITE" id="PS51900">
    <property type="entry name" value="CB"/>
    <property type="match status" value="1"/>
</dbReference>
<reference evidence="8 9" key="1">
    <citation type="submission" date="2016-10" db="EMBL/GenBank/DDBJ databases">
        <authorList>
            <person name="de Groot N.N."/>
        </authorList>
    </citation>
    <scope>NUCLEOTIDE SEQUENCE [LARGE SCALE GENOMIC DNA]</scope>
    <source>
        <strain evidence="8 9">NE2</strain>
    </source>
</reference>
<dbReference type="PROSITE" id="PS51898">
    <property type="entry name" value="TYR_RECOMBINASE"/>
    <property type="match status" value="1"/>
</dbReference>
<dbReference type="InterPro" id="IPR011010">
    <property type="entry name" value="DNA_brk_join_enz"/>
</dbReference>
<keyword evidence="9" id="KW-1185">Reference proteome</keyword>
<evidence type="ECO:0000259" key="6">
    <source>
        <dbReference type="PROSITE" id="PS51898"/>
    </source>
</evidence>
<sequence>MAQLLTDRTLRGLKPAPAGKRTVIWDTAVPSLCVRVTDTGAASFNVMRRLKGRIIRRMVGISWRVPFPAGQPLPYSLSDARNDARSAILDISRGIDPKAAREAAKEAETQAARETFSALAKEFLADHVSSLRSAREVEAAFKNELLPVFGKKPIAEISDVDIVRLVKGISKDRPYQARHIFAYLSKFFAWAAAHRYVKASPFAGLKAKDLLVKPSARLRILNDDELAALWRATAALPYPSGPFVRLLLLTGQRLREVAEMAWSEVDIDKAVWTIPADRMKADAPHIVPLAPEAVVILKSLPRWTGPFVFSTTGGHRPIANFSGIKEKADALLTNIENWRFHDLRRTMRTGLSALRIVDTVSELCIAHTQKGLHRIYDQHSYIDEKRHAFEAWGCHVVAVCEPNAPSNIIRMNVGAAR</sequence>
<dbReference type="PANTHER" id="PTHR30629">
    <property type="entry name" value="PROPHAGE INTEGRASE"/>
    <property type="match status" value="1"/>
</dbReference>
<dbReference type="GO" id="GO:0003677">
    <property type="term" value="F:DNA binding"/>
    <property type="evidence" value="ECO:0007669"/>
    <property type="project" value="UniProtKB-UniRule"/>
</dbReference>
<dbReference type="GO" id="GO:0015074">
    <property type="term" value="P:DNA integration"/>
    <property type="evidence" value="ECO:0007669"/>
    <property type="project" value="UniProtKB-KW"/>
</dbReference>
<dbReference type="InterPro" id="IPR038488">
    <property type="entry name" value="Integrase_DNA-bd_sf"/>
</dbReference>
<evidence type="ECO:0000256" key="1">
    <source>
        <dbReference type="ARBA" id="ARBA00008857"/>
    </source>
</evidence>
<dbReference type="SUPFAM" id="SSF56349">
    <property type="entry name" value="DNA breaking-rejoining enzymes"/>
    <property type="match status" value="1"/>
</dbReference>
<gene>
    <name evidence="8" type="ORF">SAMN05444581_12711</name>
</gene>
<dbReference type="InterPro" id="IPR053876">
    <property type="entry name" value="Phage_int_M"/>
</dbReference>
<accession>A0A1I4CTE1</accession>
<feature type="domain" description="Tyr recombinase" evidence="6">
    <location>
        <begin position="216"/>
        <end position="390"/>
    </location>
</feature>
<dbReference type="InterPro" id="IPR050808">
    <property type="entry name" value="Phage_Integrase"/>
</dbReference>
<evidence type="ECO:0000259" key="7">
    <source>
        <dbReference type="PROSITE" id="PS51900"/>
    </source>
</evidence>
<organism evidence="8 9">
    <name type="scientific">Methylocapsa palsarum</name>
    <dbReference type="NCBI Taxonomy" id="1612308"/>
    <lineage>
        <taxon>Bacteria</taxon>
        <taxon>Pseudomonadati</taxon>
        <taxon>Pseudomonadota</taxon>
        <taxon>Alphaproteobacteria</taxon>
        <taxon>Hyphomicrobiales</taxon>
        <taxon>Beijerinckiaceae</taxon>
        <taxon>Methylocapsa</taxon>
    </lineage>
</organism>
<dbReference type="OrthoDB" id="7615137at2"/>
<evidence type="ECO:0000256" key="5">
    <source>
        <dbReference type="PROSITE-ProRule" id="PRU01248"/>
    </source>
</evidence>
<proteinExistence type="inferred from homology"/>
<feature type="domain" description="Core-binding (CB)" evidence="7">
    <location>
        <begin position="114"/>
        <end position="192"/>
    </location>
</feature>
<evidence type="ECO:0000256" key="3">
    <source>
        <dbReference type="ARBA" id="ARBA00023125"/>
    </source>
</evidence>
<dbReference type="PANTHER" id="PTHR30629:SF2">
    <property type="entry name" value="PROPHAGE INTEGRASE INTS-RELATED"/>
    <property type="match status" value="1"/>
</dbReference>
<dbReference type="InterPro" id="IPR002104">
    <property type="entry name" value="Integrase_catalytic"/>
</dbReference>
<keyword evidence="3 5" id="KW-0238">DNA-binding</keyword>
<dbReference type="Proteomes" id="UP000198755">
    <property type="component" value="Unassembled WGS sequence"/>
</dbReference>
<dbReference type="GO" id="GO:0006310">
    <property type="term" value="P:DNA recombination"/>
    <property type="evidence" value="ECO:0007669"/>
    <property type="project" value="UniProtKB-KW"/>
</dbReference>
<dbReference type="CDD" id="cd00801">
    <property type="entry name" value="INT_P4_C"/>
    <property type="match status" value="1"/>
</dbReference>
<name>A0A1I4CTE1_9HYPH</name>